<sequence length="74" mass="7936">MRSRYAGELGRDGRGGLTGDLDASSMTLMRLWTLPADVAFQSVAAVALGVAEDSAIRACVQRYAEEDPRYAPAM</sequence>
<evidence type="ECO:0000313" key="2">
    <source>
        <dbReference type="Proteomes" id="UP000798662"/>
    </source>
</evidence>
<evidence type="ECO:0000313" key="1">
    <source>
        <dbReference type="EMBL" id="KAK1860485.1"/>
    </source>
</evidence>
<comment type="caution">
    <text evidence="1">The sequence shown here is derived from an EMBL/GenBank/DDBJ whole genome shotgun (WGS) entry which is preliminary data.</text>
</comment>
<accession>A0ACC3BRB2</accession>
<organism evidence="1 2">
    <name type="scientific">Pyropia yezoensis</name>
    <name type="common">Susabi-nori</name>
    <name type="synonym">Porphyra yezoensis</name>
    <dbReference type="NCBI Taxonomy" id="2788"/>
    <lineage>
        <taxon>Eukaryota</taxon>
        <taxon>Rhodophyta</taxon>
        <taxon>Bangiophyceae</taxon>
        <taxon>Bangiales</taxon>
        <taxon>Bangiaceae</taxon>
        <taxon>Pyropia</taxon>
    </lineage>
</organism>
<dbReference type="Proteomes" id="UP000798662">
    <property type="component" value="Chromosome 1"/>
</dbReference>
<keyword evidence="2" id="KW-1185">Reference proteome</keyword>
<reference evidence="1" key="1">
    <citation type="submission" date="2019-11" db="EMBL/GenBank/DDBJ databases">
        <title>Nori genome reveals adaptations in red seaweeds to the harsh intertidal environment.</title>
        <authorList>
            <person name="Wang D."/>
            <person name="Mao Y."/>
        </authorList>
    </citation>
    <scope>NUCLEOTIDE SEQUENCE</scope>
    <source>
        <tissue evidence="1">Gametophyte</tissue>
    </source>
</reference>
<proteinExistence type="predicted"/>
<protein>
    <submittedName>
        <fullName evidence="1">Uncharacterized protein</fullName>
    </submittedName>
</protein>
<gene>
    <name evidence="1" type="ORF">I4F81_003074</name>
</gene>
<name>A0ACC3BRB2_PYRYE</name>
<dbReference type="EMBL" id="CM020618">
    <property type="protein sequence ID" value="KAK1860485.1"/>
    <property type="molecule type" value="Genomic_DNA"/>
</dbReference>